<accession>A0A1B9B749</accession>
<evidence type="ECO:0000313" key="1">
    <source>
        <dbReference type="EMBL" id="OCA91893.1"/>
    </source>
</evidence>
<keyword evidence="2" id="KW-1185">Reference proteome</keyword>
<dbReference type="InterPro" id="IPR026838">
    <property type="entry name" value="YheC/D"/>
</dbReference>
<protein>
    <recommendedName>
        <fullName evidence="3">ATP-grasp domain-containing protein</fullName>
    </recommendedName>
</protein>
<dbReference type="SUPFAM" id="SSF56059">
    <property type="entry name" value="Glutathione synthetase ATP-binding domain-like"/>
    <property type="match status" value="1"/>
</dbReference>
<sequence>MTPIFDSDRAFFNKWEMHQMMNEKTVPYFTIPRTDMFSLPSLENYINLYQSVFIKPVASWGGQNISKVTKQKQQLVWTLQGQPSKSFIALDHLFTELLSSYGDELCIIQQEAPLITCDNRPFDIRTHMQHDLEDGWIYSGDLVRMGGSGSVVSNVAISNGSVKPTVDVLSLLFEGLAPKITQDLAAASMHICDQLDQHYFFLEAGIDFGVDRSGGLWLIEVNTNDLLGGPDQTLFEELPDKTYFNDMVKRKERINGQTIQKLLELYEESLKDNNSDPK</sequence>
<evidence type="ECO:0008006" key="3">
    <source>
        <dbReference type="Google" id="ProtNLM"/>
    </source>
</evidence>
<dbReference type="RefSeq" id="WP_065409715.1">
    <property type="nucleotide sequence ID" value="NZ_MAYT01000004.1"/>
</dbReference>
<comment type="caution">
    <text evidence="1">The sequence shown here is derived from an EMBL/GenBank/DDBJ whole genome shotgun (WGS) entry which is preliminary data.</text>
</comment>
<dbReference type="EMBL" id="MAYT01000004">
    <property type="protein sequence ID" value="OCA91893.1"/>
    <property type="molecule type" value="Genomic_DNA"/>
</dbReference>
<dbReference type="AlphaFoldDB" id="A0A1B9B749"/>
<dbReference type="Gene3D" id="3.30.470.20">
    <property type="entry name" value="ATP-grasp fold, B domain"/>
    <property type="match status" value="1"/>
</dbReference>
<name>A0A1B9B749_9BACI</name>
<evidence type="ECO:0000313" key="2">
    <source>
        <dbReference type="Proteomes" id="UP000092578"/>
    </source>
</evidence>
<organism evidence="1 2">
    <name type="scientific">Pseudobacillus wudalianchiensis</name>
    <dbReference type="NCBI Taxonomy" id="1743143"/>
    <lineage>
        <taxon>Bacteria</taxon>
        <taxon>Bacillati</taxon>
        <taxon>Bacillota</taxon>
        <taxon>Bacilli</taxon>
        <taxon>Bacillales</taxon>
        <taxon>Bacillaceae</taxon>
        <taxon>Pseudobacillus</taxon>
    </lineage>
</organism>
<gene>
    <name evidence="1" type="ORF">A8F95_19410</name>
</gene>
<dbReference type="Proteomes" id="UP000092578">
    <property type="component" value="Unassembled WGS sequence"/>
</dbReference>
<dbReference type="Pfam" id="PF14398">
    <property type="entry name" value="ATPgrasp_YheCD"/>
    <property type="match status" value="1"/>
</dbReference>
<reference evidence="2" key="1">
    <citation type="submission" date="2016-05" db="EMBL/GenBank/DDBJ databases">
        <authorList>
            <person name="Liu B."/>
            <person name="Wang J."/>
            <person name="Zhu Y."/>
            <person name="Liu G."/>
            <person name="Chen Q."/>
            <person name="Chen Z."/>
            <person name="Lan J."/>
            <person name="Che J."/>
            <person name="Ge C."/>
            <person name="Shi H."/>
            <person name="Pan Z."/>
            <person name="Liu X."/>
        </authorList>
    </citation>
    <scope>NUCLEOTIDE SEQUENCE [LARGE SCALE GENOMIC DNA]</scope>
    <source>
        <strain evidence="2">FJAT-27215</strain>
    </source>
</reference>
<proteinExistence type="predicted"/>